<protein>
    <submittedName>
        <fullName evidence="2">Uncharacterized protein</fullName>
    </submittedName>
</protein>
<evidence type="ECO:0000313" key="2">
    <source>
        <dbReference type="EMBL" id="CAD8850140.1"/>
    </source>
</evidence>
<accession>A0A7S1ACX6</accession>
<dbReference type="EMBL" id="HBFQ01034740">
    <property type="protein sequence ID" value="CAD8850140.1"/>
    <property type="molecule type" value="Transcribed_RNA"/>
</dbReference>
<reference evidence="2" key="1">
    <citation type="submission" date="2021-01" db="EMBL/GenBank/DDBJ databases">
        <authorList>
            <person name="Corre E."/>
            <person name="Pelletier E."/>
            <person name="Niang G."/>
            <person name="Scheremetjew M."/>
            <person name="Finn R."/>
            <person name="Kale V."/>
            <person name="Holt S."/>
            <person name="Cochrane G."/>
            <person name="Meng A."/>
            <person name="Brown T."/>
            <person name="Cohen L."/>
        </authorList>
    </citation>
    <scope>NUCLEOTIDE SEQUENCE</scope>
</reference>
<sequence length="451" mass="49012">MMTDPVCPPWTVKKAKVAMNYHIRLLGHLLEKLDLPFVYLQELKLGLKQSSVAGAPTNCSANWQISPWGAIFLALEPKCPPWRHQLETESGAEWATLPELASFSCISSEEASLISEFEVHVFAVLCHVSRAAQEGLPTTLTSRIHTPCVADGKAKVVGVEAKCRVAFNPPSRTAGVNVATPSDAFDTVTGEQVFGDLDALVDFAWAFFLRMHLVDALLRGRVSRAAGWAVRMLGISEPWGLRRLQDFVLHVLETLAEQPSIEADGFFFCEGCAAYLAAPFIPRFRPRVCRALACLTRGGFLSCPGSVSEAPPSSQGKLAQVVGQLVAEEGNREFHAEDLKSLRASDGLYVAFRAMLLGAASRGHLDMRGVSEVRGQLCAGAEIVCALRSGGPWPEEKRTNLLDTISSLPDARRDASSDCGNRAGAMSRDSEAREARRSHGDWRCCGQTSCK</sequence>
<feature type="region of interest" description="Disordered" evidence="1">
    <location>
        <begin position="409"/>
        <end position="434"/>
    </location>
</feature>
<evidence type="ECO:0000256" key="1">
    <source>
        <dbReference type="SAM" id="MobiDB-lite"/>
    </source>
</evidence>
<proteinExistence type="predicted"/>
<name>A0A7S1ACX6_NOCSC</name>
<gene>
    <name evidence="2" type="ORF">NSCI0253_LOCUS24490</name>
</gene>
<dbReference type="AlphaFoldDB" id="A0A7S1ACX6"/>
<organism evidence="2">
    <name type="scientific">Noctiluca scintillans</name>
    <name type="common">Sea sparkle</name>
    <name type="synonym">Red tide dinoflagellate</name>
    <dbReference type="NCBI Taxonomy" id="2966"/>
    <lineage>
        <taxon>Eukaryota</taxon>
        <taxon>Sar</taxon>
        <taxon>Alveolata</taxon>
        <taxon>Dinophyceae</taxon>
        <taxon>Noctilucales</taxon>
        <taxon>Noctilucaceae</taxon>
        <taxon>Noctiluca</taxon>
    </lineage>
</organism>